<organism evidence="16 17">
    <name type="scientific">Anopheles christyi</name>
    <dbReference type="NCBI Taxonomy" id="43041"/>
    <lineage>
        <taxon>Eukaryota</taxon>
        <taxon>Metazoa</taxon>
        <taxon>Ecdysozoa</taxon>
        <taxon>Arthropoda</taxon>
        <taxon>Hexapoda</taxon>
        <taxon>Insecta</taxon>
        <taxon>Pterygota</taxon>
        <taxon>Neoptera</taxon>
        <taxon>Endopterygota</taxon>
        <taxon>Diptera</taxon>
        <taxon>Nematocera</taxon>
        <taxon>Culicoidea</taxon>
        <taxon>Culicidae</taxon>
        <taxon>Anophelinae</taxon>
        <taxon>Anopheles</taxon>
    </lineage>
</organism>
<feature type="coiled-coil region" evidence="14">
    <location>
        <begin position="75"/>
        <end position="174"/>
    </location>
</feature>
<keyword evidence="7 14" id="KW-0175">Coiled coil</keyword>
<dbReference type="GO" id="GO:0005634">
    <property type="term" value="C:nucleus"/>
    <property type="evidence" value="ECO:0007669"/>
    <property type="project" value="UniProtKB-SubCell"/>
</dbReference>
<keyword evidence="10" id="KW-0539">Nucleus</keyword>
<dbReference type="VEuPathDB" id="VectorBase:ACHR000328"/>
<dbReference type="GO" id="GO:0031514">
    <property type="term" value="C:motile cilium"/>
    <property type="evidence" value="ECO:0007669"/>
    <property type="project" value="TreeGrafter"/>
</dbReference>
<dbReference type="STRING" id="43041.A0A182JP94"/>
<evidence type="ECO:0000256" key="3">
    <source>
        <dbReference type="ARBA" id="ARBA00009158"/>
    </source>
</evidence>
<keyword evidence="12" id="KW-0966">Cell projection</keyword>
<evidence type="ECO:0000256" key="14">
    <source>
        <dbReference type="SAM" id="Coils"/>
    </source>
</evidence>
<evidence type="ECO:0000256" key="8">
    <source>
        <dbReference type="ARBA" id="ARBA00023069"/>
    </source>
</evidence>
<accession>A0A182JP94</accession>
<keyword evidence="11" id="KW-0469">Meiosis</keyword>
<feature type="coiled-coil region" evidence="14">
    <location>
        <begin position="23"/>
        <end position="50"/>
    </location>
</feature>
<sequence length="482" mass="58878">MVIMLHPARQKQQQLKQNALCRAVESNQLNANYQKDLNQIERNCMEKRIKQAAEQATLKRDSDQRQIALKQDSERRNQLIEEQEQTRRMQEANRQKINEEKLRQQLRESNQEMRELESKLRAAYVAKGIAAQLAETELRKKAERLQVLKEMEEFDRLKEENMAYMKQKQDTEENEKRMLRSALQQQMHNDRQEKEYLYEEFLKEKTYLDAVVKKIQEEHLEAIQRKLQQQRCTRQEMEHFQEAKQTWKARQSLLDEEENERIRKYVRDKDISKKMEQTEKEEIDRKRLELNKAMIANLEKEIDDQRNREEMLQELYIAERNEKEEVKRQQQLEEQIRKRIAIRLDLEKQLSDNNCQRESQAEEEKRFQDVQIKAWAERDRIELMSNEKRRRKMMEYRRAVQELLEDRRKRKTEEVKILMEQEERQKQAENRKQQILEEERIKLLKEHAAALLGFFPPGVLRETDREFIPLPKLNHAMKKHQQ</sequence>
<comment type="similarity">
    <text evidence="3">Belongs to the MNS1 family.</text>
</comment>
<keyword evidence="6" id="KW-0282">Flagellum</keyword>
<evidence type="ECO:0000259" key="15">
    <source>
        <dbReference type="Pfam" id="PF13868"/>
    </source>
</evidence>
<dbReference type="GO" id="GO:0051321">
    <property type="term" value="P:meiotic cell cycle"/>
    <property type="evidence" value="ECO:0007669"/>
    <property type="project" value="UniProtKB-KW"/>
</dbReference>
<name>A0A182JP94_9DIPT</name>
<keyword evidence="5" id="KW-0963">Cytoplasm</keyword>
<comment type="function">
    <text evidence="13">Microtubule inner protein (MIP) part of the dynein-decorated doublet microtubules (DMTs) in cilia axoneme, which is required for motile cilia beating. May play a role in the control of meiotic division and germ cell differentiation through regulation of pairing and recombination during meiosis. Required for sperm flagella assembly. May play a role in the assembly and function of the outer dynein arm-docking complex (ODA-DC). ODA-DC mediates outer dynein arms (ODA) binding onto the axonemal doublet microtubules.</text>
</comment>
<evidence type="ECO:0000313" key="17">
    <source>
        <dbReference type="Proteomes" id="UP000075881"/>
    </source>
</evidence>
<evidence type="ECO:0000256" key="1">
    <source>
        <dbReference type="ARBA" id="ARBA00004123"/>
    </source>
</evidence>
<keyword evidence="17" id="KW-1185">Reference proteome</keyword>
<dbReference type="InterPro" id="IPR043597">
    <property type="entry name" value="TPH_dom"/>
</dbReference>
<protein>
    <recommendedName>
        <fullName evidence="4">Meiosis-specific nuclear structural protein 1</fullName>
    </recommendedName>
</protein>
<reference evidence="17" key="1">
    <citation type="submission" date="2013-03" db="EMBL/GenBank/DDBJ databases">
        <title>The Genome Sequence of Anopheles christyi ACHKN1017.</title>
        <authorList>
            <consortium name="The Broad Institute Genomics Platform"/>
            <person name="Neafsey D.E."/>
            <person name="Besansky N."/>
            <person name="Walker B."/>
            <person name="Young S.K."/>
            <person name="Zeng Q."/>
            <person name="Gargeya S."/>
            <person name="Fitzgerald M."/>
            <person name="Haas B."/>
            <person name="Abouelleil A."/>
            <person name="Allen A.W."/>
            <person name="Alvarado L."/>
            <person name="Arachchi H.M."/>
            <person name="Berlin A.M."/>
            <person name="Chapman S.B."/>
            <person name="Gainer-Dewar J."/>
            <person name="Goldberg J."/>
            <person name="Griggs A."/>
            <person name="Gujja S."/>
            <person name="Hansen M."/>
            <person name="Howarth C."/>
            <person name="Imamovic A."/>
            <person name="Ireland A."/>
            <person name="Larimer J."/>
            <person name="McCowan C."/>
            <person name="Murphy C."/>
            <person name="Pearson M."/>
            <person name="Poon T.W."/>
            <person name="Priest M."/>
            <person name="Roberts A."/>
            <person name="Saif S."/>
            <person name="Shea T."/>
            <person name="Sisk P."/>
            <person name="Sykes S."/>
            <person name="Wortman J."/>
            <person name="Nusbaum C."/>
            <person name="Birren B."/>
        </authorList>
    </citation>
    <scope>NUCLEOTIDE SEQUENCE [LARGE SCALE GENOMIC DNA]</scope>
    <source>
        <strain evidence="17">ACHKN1017</strain>
    </source>
</reference>
<dbReference type="Pfam" id="PF13868">
    <property type="entry name" value="TPH"/>
    <property type="match status" value="1"/>
</dbReference>
<proteinExistence type="inferred from homology"/>
<evidence type="ECO:0000256" key="2">
    <source>
        <dbReference type="ARBA" id="ARBA00004611"/>
    </source>
</evidence>
<evidence type="ECO:0000256" key="13">
    <source>
        <dbReference type="ARBA" id="ARBA00046114"/>
    </source>
</evidence>
<dbReference type="Proteomes" id="UP000075881">
    <property type="component" value="Unassembled WGS sequence"/>
</dbReference>
<reference evidence="16" key="2">
    <citation type="submission" date="2020-05" db="UniProtKB">
        <authorList>
            <consortium name="EnsemblMetazoa"/>
        </authorList>
    </citation>
    <scope>IDENTIFICATION</scope>
    <source>
        <strain evidence="16">ACHKN1017</strain>
    </source>
</reference>
<evidence type="ECO:0000313" key="16">
    <source>
        <dbReference type="EnsemblMetazoa" id="ACHR000328-PA"/>
    </source>
</evidence>
<dbReference type="AlphaFoldDB" id="A0A182JP94"/>
<evidence type="ECO:0000256" key="11">
    <source>
        <dbReference type="ARBA" id="ARBA00023254"/>
    </source>
</evidence>
<evidence type="ECO:0000256" key="12">
    <source>
        <dbReference type="ARBA" id="ARBA00023273"/>
    </source>
</evidence>
<feature type="coiled-coil region" evidence="14">
    <location>
        <begin position="386"/>
        <end position="446"/>
    </location>
</feature>
<feature type="domain" description="Trichohyalin-plectin-homology" evidence="15">
    <location>
        <begin position="106"/>
        <end position="456"/>
    </location>
</feature>
<evidence type="ECO:0000256" key="5">
    <source>
        <dbReference type="ARBA" id="ARBA00022490"/>
    </source>
</evidence>
<dbReference type="PANTHER" id="PTHR19265">
    <property type="entry name" value="MEIOSIS-SPECIFIC NUCLEAR STRUCTURAL PROTEIN 1"/>
    <property type="match status" value="1"/>
</dbReference>
<evidence type="ECO:0000256" key="4">
    <source>
        <dbReference type="ARBA" id="ARBA00014813"/>
    </source>
</evidence>
<keyword evidence="9" id="KW-0206">Cytoskeleton</keyword>
<evidence type="ECO:0000256" key="6">
    <source>
        <dbReference type="ARBA" id="ARBA00022846"/>
    </source>
</evidence>
<evidence type="ECO:0000256" key="9">
    <source>
        <dbReference type="ARBA" id="ARBA00023212"/>
    </source>
</evidence>
<keyword evidence="8" id="KW-0969">Cilium</keyword>
<evidence type="ECO:0000256" key="7">
    <source>
        <dbReference type="ARBA" id="ARBA00023054"/>
    </source>
</evidence>
<feature type="coiled-coil region" evidence="14">
    <location>
        <begin position="288"/>
        <end position="329"/>
    </location>
</feature>
<dbReference type="EnsemblMetazoa" id="ACHR000328-RA">
    <property type="protein sequence ID" value="ACHR000328-PA"/>
    <property type="gene ID" value="ACHR000328"/>
</dbReference>
<dbReference type="InterPro" id="IPR026504">
    <property type="entry name" value="MNS1"/>
</dbReference>
<dbReference type="PANTHER" id="PTHR19265:SF0">
    <property type="entry name" value="MEIOSIS-SPECIFIC NUCLEAR STRUCTURAL PROTEIN 1"/>
    <property type="match status" value="1"/>
</dbReference>
<evidence type="ECO:0000256" key="10">
    <source>
        <dbReference type="ARBA" id="ARBA00023242"/>
    </source>
</evidence>
<comment type="subcellular location">
    <subcellularLocation>
        <location evidence="2">Cytoplasm</location>
        <location evidence="2">Cytoskeleton</location>
        <location evidence="2">Flagellum axoneme</location>
    </subcellularLocation>
    <subcellularLocation>
        <location evidence="1">Nucleus</location>
    </subcellularLocation>
</comment>
<dbReference type="GO" id="GO:0044782">
    <property type="term" value="P:cilium organization"/>
    <property type="evidence" value="ECO:0007669"/>
    <property type="project" value="TreeGrafter"/>
</dbReference>